<dbReference type="InterPro" id="IPR007479">
    <property type="entry name" value="ISC_FeS_clus_asmbl_IscsX"/>
</dbReference>
<dbReference type="Proteomes" id="UP000755551">
    <property type="component" value="Unassembled WGS sequence"/>
</dbReference>
<proteinExistence type="predicted"/>
<dbReference type="NCBIfam" id="TIGR03412">
    <property type="entry name" value="iscX_yfhJ"/>
    <property type="match status" value="1"/>
</dbReference>
<evidence type="ECO:0000313" key="2">
    <source>
        <dbReference type="Proteomes" id="UP000755551"/>
    </source>
</evidence>
<keyword evidence="2" id="KW-1185">Reference proteome</keyword>
<comment type="caution">
    <text evidence="1">The sequence shown here is derived from an EMBL/GenBank/DDBJ whole genome shotgun (WGS) entry which is preliminary data.</text>
</comment>
<dbReference type="PIRSF" id="PIRSF039003">
    <property type="entry name" value="IscX"/>
    <property type="match status" value="1"/>
</dbReference>
<dbReference type="PANTHER" id="PTHR37532">
    <property type="entry name" value="PROTEIN ISCX"/>
    <property type="match status" value="1"/>
</dbReference>
<dbReference type="Pfam" id="PF04384">
    <property type="entry name" value="Fe-S_assembly"/>
    <property type="match status" value="1"/>
</dbReference>
<dbReference type="EMBL" id="JAHQZT010000016">
    <property type="protein sequence ID" value="MBV0934082.1"/>
    <property type="molecule type" value="Genomic_DNA"/>
</dbReference>
<accession>A0ABS6MEC2</accession>
<evidence type="ECO:0000313" key="1">
    <source>
        <dbReference type="EMBL" id="MBV0934082.1"/>
    </source>
</evidence>
<name>A0ABS6MEC2_9GAMM</name>
<dbReference type="PANTHER" id="PTHR37532:SF1">
    <property type="entry name" value="PROTEIN ISCX"/>
    <property type="match status" value="1"/>
</dbReference>
<protein>
    <submittedName>
        <fullName evidence="1">Fe-S cluster assembly protein IscX</fullName>
    </submittedName>
</protein>
<gene>
    <name evidence="1" type="primary">iscX</name>
    <name evidence="1" type="ORF">KTN04_12100</name>
</gene>
<dbReference type="RefSeq" id="WP_217335490.1">
    <property type="nucleotide sequence ID" value="NZ_JAHQZT010000016.1"/>
</dbReference>
<organism evidence="1 2">
    <name type="scientific">Marinobacterium weihaiense</name>
    <dbReference type="NCBI Taxonomy" id="2851016"/>
    <lineage>
        <taxon>Bacteria</taxon>
        <taxon>Pseudomonadati</taxon>
        <taxon>Pseudomonadota</taxon>
        <taxon>Gammaproteobacteria</taxon>
        <taxon>Oceanospirillales</taxon>
        <taxon>Oceanospirillaceae</taxon>
        <taxon>Marinobacterium</taxon>
    </lineage>
</organism>
<reference evidence="1 2" key="1">
    <citation type="submission" date="2021-06" db="EMBL/GenBank/DDBJ databases">
        <title>Bacterium isolated from marine sediment.</title>
        <authorList>
            <person name="Zhu K.-L."/>
            <person name="Du Z.-J."/>
            <person name="Liang Q.-Y."/>
        </authorList>
    </citation>
    <scope>NUCLEOTIDE SEQUENCE [LARGE SCALE GENOMIC DNA]</scope>
    <source>
        <strain evidence="1 2">A346</strain>
    </source>
</reference>
<sequence length="66" mass="7558">MSLKWVDVNDIAIELCEAYPDVNPLQISFPDLYAKVMALDEFDDDPDHCGEKILEAIQMAWIEEAE</sequence>